<keyword evidence="2" id="KW-1003">Cell membrane</keyword>
<name>A0ABR9JEQ4_9MICC</name>
<reference evidence="7 8" key="1">
    <citation type="submission" date="2020-10" db="EMBL/GenBank/DDBJ databases">
        <title>Sequencing the genomes of 1000 actinobacteria strains.</title>
        <authorList>
            <person name="Klenk H.-P."/>
        </authorList>
    </citation>
    <scope>NUCLEOTIDE SEQUENCE [LARGE SCALE GENOMIC DNA]</scope>
    <source>
        <strain evidence="7 8">DSM 15666</strain>
    </source>
</reference>
<evidence type="ECO:0000313" key="8">
    <source>
        <dbReference type="Proteomes" id="UP000643525"/>
    </source>
</evidence>
<keyword evidence="5 6" id="KW-0472">Membrane</keyword>
<keyword evidence="3 6" id="KW-0812">Transmembrane</keyword>
<evidence type="ECO:0000256" key="2">
    <source>
        <dbReference type="ARBA" id="ARBA00022475"/>
    </source>
</evidence>
<comment type="caution">
    <text evidence="7">The sequence shown here is derived from an EMBL/GenBank/DDBJ whole genome shotgun (WGS) entry which is preliminary data.</text>
</comment>
<feature type="transmembrane region" description="Helical" evidence="6">
    <location>
        <begin position="60"/>
        <end position="81"/>
    </location>
</feature>
<keyword evidence="8" id="KW-1185">Reference proteome</keyword>
<feature type="transmembrane region" description="Helical" evidence="6">
    <location>
        <begin position="135"/>
        <end position="154"/>
    </location>
</feature>
<dbReference type="RefSeq" id="WP_318782181.1">
    <property type="nucleotide sequence ID" value="NZ_BAAALJ010000046.1"/>
</dbReference>
<feature type="transmembrane region" description="Helical" evidence="6">
    <location>
        <begin position="166"/>
        <end position="189"/>
    </location>
</feature>
<evidence type="ECO:0000256" key="1">
    <source>
        <dbReference type="ARBA" id="ARBA00004651"/>
    </source>
</evidence>
<dbReference type="Proteomes" id="UP000643525">
    <property type="component" value="Unassembled WGS sequence"/>
</dbReference>
<protein>
    <submittedName>
        <fullName evidence="7">Membrane protein</fullName>
    </submittedName>
</protein>
<feature type="transmembrane region" description="Helical" evidence="6">
    <location>
        <begin position="201"/>
        <end position="221"/>
    </location>
</feature>
<feature type="transmembrane region" description="Helical" evidence="6">
    <location>
        <begin position="241"/>
        <end position="260"/>
    </location>
</feature>
<sequence>MDHREGHHHTGEGALPAEEMLGWAVFDVVVLLVLLAGALGYVLALWAARERSPWARHRTFFWHLGLACAAAGLLGPVATAAHSSFTAHMLGHLLLGMLAPLLLVLGAPVTLALRALPPAAARRLSRVLRSPVVRVLTHPVIAAAVNAGGLWLLYTTELYPLMHSSAVVHALVHGHILLTGYIFTASIIGVDPDPHRASMKLRSVMLILFIAAHSILAKWLYAHPPQGVEVGDGQSGAQLMYYGGDAVDIVLIVLLFAGWYSATRPRGLDAAGVRGR</sequence>
<dbReference type="InterPro" id="IPR019108">
    <property type="entry name" value="Caa3_assmbl_CtaG-rel"/>
</dbReference>
<keyword evidence="4 6" id="KW-1133">Transmembrane helix</keyword>
<evidence type="ECO:0000256" key="3">
    <source>
        <dbReference type="ARBA" id="ARBA00022692"/>
    </source>
</evidence>
<evidence type="ECO:0000313" key="7">
    <source>
        <dbReference type="EMBL" id="MBE1523977.1"/>
    </source>
</evidence>
<evidence type="ECO:0000256" key="6">
    <source>
        <dbReference type="SAM" id="Phobius"/>
    </source>
</evidence>
<organism evidence="7 8">
    <name type="scientific">Nesterenkonia lutea</name>
    <dbReference type="NCBI Taxonomy" id="272919"/>
    <lineage>
        <taxon>Bacteria</taxon>
        <taxon>Bacillati</taxon>
        <taxon>Actinomycetota</taxon>
        <taxon>Actinomycetes</taxon>
        <taxon>Micrococcales</taxon>
        <taxon>Micrococcaceae</taxon>
        <taxon>Nesterenkonia</taxon>
    </lineage>
</organism>
<evidence type="ECO:0000256" key="5">
    <source>
        <dbReference type="ARBA" id="ARBA00023136"/>
    </source>
</evidence>
<evidence type="ECO:0000256" key="4">
    <source>
        <dbReference type="ARBA" id="ARBA00022989"/>
    </source>
</evidence>
<feature type="transmembrane region" description="Helical" evidence="6">
    <location>
        <begin position="93"/>
        <end position="114"/>
    </location>
</feature>
<proteinExistence type="predicted"/>
<comment type="subcellular location">
    <subcellularLocation>
        <location evidence="1">Cell membrane</location>
        <topology evidence="1">Multi-pass membrane protein</topology>
    </subcellularLocation>
</comment>
<dbReference type="EMBL" id="JADBED010000001">
    <property type="protein sequence ID" value="MBE1523977.1"/>
    <property type="molecule type" value="Genomic_DNA"/>
</dbReference>
<gene>
    <name evidence="7" type="ORF">H4W27_001095</name>
</gene>
<dbReference type="Pfam" id="PF09678">
    <property type="entry name" value="Caa3_CtaG"/>
    <property type="match status" value="1"/>
</dbReference>
<feature type="transmembrane region" description="Helical" evidence="6">
    <location>
        <begin position="20"/>
        <end position="48"/>
    </location>
</feature>
<accession>A0ABR9JEQ4</accession>